<feature type="transmembrane region" description="Helical" evidence="17">
    <location>
        <begin position="68"/>
        <end position="86"/>
    </location>
</feature>
<evidence type="ECO:0000313" key="19">
    <source>
        <dbReference type="EMBL" id="ANY60155.1"/>
    </source>
</evidence>
<dbReference type="GO" id="GO:0048039">
    <property type="term" value="F:ubiquinone binding"/>
    <property type="evidence" value="ECO:0007669"/>
    <property type="project" value="TreeGrafter"/>
</dbReference>
<feature type="transmembrane region" description="Helical" evidence="17">
    <location>
        <begin position="40"/>
        <end position="61"/>
    </location>
</feature>
<evidence type="ECO:0000256" key="7">
    <source>
        <dbReference type="ARBA" id="ARBA00022660"/>
    </source>
</evidence>
<keyword evidence="8 17" id="KW-0812">Transmembrane</keyword>
<dbReference type="PANTHER" id="PTHR43507:SF20">
    <property type="entry name" value="NADH-UBIQUINONE OXIDOREDUCTASE CHAIN 4"/>
    <property type="match status" value="1"/>
</dbReference>
<feature type="transmembrane region" description="Helical" evidence="17">
    <location>
        <begin position="352"/>
        <end position="372"/>
    </location>
</feature>
<evidence type="ECO:0000256" key="17">
    <source>
        <dbReference type="RuleBase" id="RU003297"/>
    </source>
</evidence>
<keyword evidence="6 17" id="KW-0813">Transport</keyword>
<dbReference type="PANTHER" id="PTHR43507">
    <property type="entry name" value="NADH-UBIQUINONE OXIDOREDUCTASE CHAIN 4"/>
    <property type="match status" value="1"/>
</dbReference>
<comment type="catalytic activity">
    <reaction evidence="16 17">
        <text>a ubiquinone + NADH + 5 H(+)(in) = a ubiquinol + NAD(+) + 4 H(+)(out)</text>
        <dbReference type="Rhea" id="RHEA:29091"/>
        <dbReference type="Rhea" id="RHEA-COMP:9565"/>
        <dbReference type="Rhea" id="RHEA-COMP:9566"/>
        <dbReference type="ChEBI" id="CHEBI:15378"/>
        <dbReference type="ChEBI" id="CHEBI:16389"/>
        <dbReference type="ChEBI" id="CHEBI:17976"/>
        <dbReference type="ChEBI" id="CHEBI:57540"/>
        <dbReference type="ChEBI" id="CHEBI:57945"/>
        <dbReference type="EC" id="7.1.1.2"/>
    </reaction>
</comment>
<reference evidence="19" key="1">
    <citation type="submission" date="2016-01" db="EMBL/GenBank/DDBJ databases">
        <title>Molecular Characterization of Ascaris ovis using internal transcribed spacer and mitochondrial genome.</title>
        <authorList>
            <person name="Wang H.B."/>
            <person name="Hu X.F."/>
            <person name="Yang W.B."/>
        </authorList>
    </citation>
    <scope>NUCLEOTIDE SEQUENCE</scope>
</reference>
<comment type="subcellular location">
    <subcellularLocation>
        <location evidence="2 17">Mitochondrion membrane</location>
        <topology evidence="2 17">Multi-pass membrane protein</topology>
    </subcellularLocation>
</comment>
<dbReference type="AlphaFoldDB" id="A0A342LJ54"/>
<comment type="function">
    <text evidence="17">Core subunit of the mitochondrial membrane respiratory chain NADH dehydrogenase (Complex I) which catalyzes electron transfer from NADH through the respiratory chain, using ubiquinone as an electron acceptor. Essential for the catalytic activity and assembly of complex I.</text>
</comment>
<evidence type="ECO:0000256" key="8">
    <source>
        <dbReference type="ARBA" id="ARBA00022692"/>
    </source>
</evidence>
<evidence type="ECO:0000256" key="15">
    <source>
        <dbReference type="ARBA" id="ARBA00023136"/>
    </source>
</evidence>
<evidence type="ECO:0000256" key="12">
    <source>
        <dbReference type="ARBA" id="ARBA00023027"/>
    </source>
</evidence>
<feature type="transmembrane region" description="Helical" evidence="17">
    <location>
        <begin position="303"/>
        <end position="325"/>
    </location>
</feature>
<dbReference type="EMBL" id="MT993838">
    <property type="protein sequence ID" value="QOW40480.1"/>
    <property type="molecule type" value="Genomic_DNA"/>
</dbReference>
<dbReference type="InterPro" id="IPR001750">
    <property type="entry name" value="ND/Mrp_TM"/>
</dbReference>
<dbReference type="EMBL" id="KU522453">
    <property type="protein sequence ID" value="ANY60155.1"/>
    <property type="molecule type" value="Genomic_DNA"/>
</dbReference>
<dbReference type="EC" id="7.1.1.2" evidence="4 17"/>
<feature type="transmembrane region" description="Helical" evidence="17">
    <location>
        <begin position="7"/>
        <end position="28"/>
    </location>
</feature>
<dbReference type="GO" id="GO:0031966">
    <property type="term" value="C:mitochondrial membrane"/>
    <property type="evidence" value="ECO:0007669"/>
    <property type="project" value="UniProtKB-SubCell"/>
</dbReference>
<dbReference type="InterPro" id="IPR003918">
    <property type="entry name" value="NADH_UbQ_OxRdtase"/>
</dbReference>
<keyword evidence="15 17" id="KW-0472">Membrane</keyword>
<feature type="transmembrane region" description="Helical" evidence="17">
    <location>
        <begin position="246"/>
        <end position="267"/>
    </location>
</feature>
<dbReference type="GO" id="GO:0042773">
    <property type="term" value="P:ATP synthesis coupled electron transport"/>
    <property type="evidence" value="ECO:0007669"/>
    <property type="project" value="InterPro"/>
</dbReference>
<accession>A0A342LJ54</accession>
<evidence type="ECO:0000256" key="4">
    <source>
        <dbReference type="ARBA" id="ARBA00012944"/>
    </source>
</evidence>
<feature type="transmembrane region" description="Helical" evidence="17">
    <location>
        <begin position="124"/>
        <end position="151"/>
    </location>
</feature>
<gene>
    <name evidence="19" type="primary">nad4</name>
</gene>
<comment type="similarity">
    <text evidence="3 17">Belongs to the complex I subunit 4 family.</text>
</comment>
<keyword evidence="13 17" id="KW-0830">Ubiquinone</keyword>
<feature type="transmembrane region" description="Helical" evidence="17">
    <location>
        <begin position="157"/>
        <end position="180"/>
    </location>
</feature>
<dbReference type="GO" id="GO:0015990">
    <property type="term" value="P:electron transport coupled proton transport"/>
    <property type="evidence" value="ECO:0007669"/>
    <property type="project" value="TreeGrafter"/>
</dbReference>
<evidence type="ECO:0000256" key="16">
    <source>
        <dbReference type="ARBA" id="ARBA00049551"/>
    </source>
</evidence>
<evidence type="ECO:0000256" key="10">
    <source>
        <dbReference type="ARBA" id="ARBA00022982"/>
    </source>
</evidence>
<sequence length="409" mass="47037">MLDILLFSLYFFFEPALFFFFMVVFGFVALNNYSWLGCFYFFDSFSFILLIVMSLFILGVVLLSESNFMLLLLSEVLVVVCVFFFVPSNVILMYMYFELSMFPILVMILGYGSQIEKINSSYYLIFYAALCSFPFLFVYFKSFFFISLVYFDFNLSWEMVFVLSLSFMMKFPVYFLHLWLPKAHVEAPTTASMLLAGLLLKLGTAGFLRILGCLSFVHNNVWIVLAFLGMILASFCCMFQSDAKALAAYSSITHMSFVLMALVFIIMSGKTGGVILMLAHGYTSTLMFYLVGEFYHVSGSRMVYYMSSFFGSGMIMALLFAVVFLSNMGTPPSLSFLSEFIVISSSLNMMKFSFWVLFVYFFSAFYYSIYLLTSSVMGKGYVNFSIWNVGFSVPLVFMMYNIFWMSVFF</sequence>
<evidence type="ECO:0000256" key="13">
    <source>
        <dbReference type="ARBA" id="ARBA00023075"/>
    </source>
</evidence>
<comment type="function">
    <text evidence="1">Core subunit of the mitochondrial membrane respiratory chain NADH dehydrogenase (Complex I) that is believed to belong to the minimal assembly required for catalysis. Complex I functions in the transfer of electrons from NADH to the respiratory chain. The immediate electron acceptor for the enzyme is believed to be ubiquinone.</text>
</comment>
<evidence type="ECO:0000256" key="11">
    <source>
        <dbReference type="ARBA" id="ARBA00022989"/>
    </source>
</evidence>
<evidence type="ECO:0000256" key="5">
    <source>
        <dbReference type="ARBA" id="ARBA00021006"/>
    </source>
</evidence>
<evidence type="ECO:0000256" key="9">
    <source>
        <dbReference type="ARBA" id="ARBA00022967"/>
    </source>
</evidence>
<evidence type="ECO:0000313" key="20">
    <source>
        <dbReference type="EMBL" id="QOW40480.1"/>
    </source>
</evidence>
<evidence type="ECO:0000256" key="2">
    <source>
        <dbReference type="ARBA" id="ARBA00004225"/>
    </source>
</evidence>
<name>A0A342LJ54_9BILA</name>
<evidence type="ECO:0000256" key="14">
    <source>
        <dbReference type="ARBA" id="ARBA00023128"/>
    </source>
</evidence>
<evidence type="ECO:0000256" key="6">
    <source>
        <dbReference type="ARBA" id="ARBA00022448"/>
    </source>
</evidence>
<feature type="transmembrane region" description="Helical" evidence="17">
    <location>
        <begin position="222"/>
        <end position="239"/>
    </location>
</feature>
<feature type="domain" description="NADH:quinone oxidoreductase/Mrp antiporter transmembrane" evidence="18">
    <location>
        <begin position="89"/>
        <end position="359"/>
    </location>
</feature>
<dbReference type="PRINTS" id="PR01437">
    <property type="entry name" value="NUOXDRDTASE4"/>
</dbReference>
<evidence type="ECO:0000256" key="3">
    <source>
        <dbReference type="ARBA" id="ARBA00009025"/>
    </source>
</evidence>
<keyword evidence="7 17" id="KW-0679">Respiratory chain</keyword>
<keyword evidence="9" id="KW-1278">Translocase</keyword>
<keyword evidence="14 17" id="KW-0496">Mitochondrion</keyword>
<feature type="transmembrane region" description="Helical" evidence="17">
    <location>
        <begin position="273"/>
        <end position="291"/>
    </location>
</feature>
<keyword evidence="11 17" id="KW-1133">Transmembrane helix</keyword>
<geneLocation type="mitochondrion" evidence="19"/>
<keyword evidence="12 17" id="KW-0520">NAD</keyword>
<dbReference type="GO" id="GO:0003954">
    <property type="term" value="F:NADH dehydrogenase activity"/>
    <property type="evidence" value="ECO:0007669"/>
    <property type="project" value="TreeGrafter"/>
</dbReference>
<dbReference type="GO" id="GO:0008137">
    <property type="term" value="F:NADH dehydrogenase (ubiquinone) activity"/>
    <property type="evidence" value="ECO:0007669"/>
    <property type="project" value="UniProtKB-UniRule"/>
</dbReference>
<feature type="transmembrane region" description="Helical" evidence="17">
    <location>
        <begin position="384"/>
        <end position="403"/>
    </location>
</feature>
<keyword evidence="10 17" id="KW-0249">Electron transport</keyword>
<evidence type="ECO:0000259" key="18">
    <source>
        <dbReference type="Pfam" id="PF00361"/>
    </source>
</evidence>
<organism evidence="19">
    <name type="scientific">Ascaris ovis</name>
    <dbReference type="NCBI Taxonomy" id="1885273"/>
    <lineage>
        <taxon>Eukaryota</taxon>
        <taxon>Metazoa</taxon>
        <taxon>Ecdysozoa</taxon>
        <taxon>Nematoda</taxon>
        <taxon>Chromadorea</taxon>
        <taxon>Rhabditida</taxon>
        <taxon>Spirurina</taxon>
        <taxon>Ascaridomorpha</taxon>
        <taxon>Ascaridoidea</taxon>
        <taxon>Ascarididae</taxon>
        <taxon>Ascaris</taxon>
    </lineage>
</organism>
<dbReference type="Pfam" id="PF00361">
    <property type="entry name" value="Proton_antipo_M"/>
    <property type="match status" value="1"/>
</dbReference>
<protein>
    <recommendedName>
        <fullName evidence="5 17">NADH-ubiquinone oxidoreductase chain 4</fullName>
        <ecNumber evidence="4 17">7.1.1.2</ecNumber>
    </recommendedName>
</protein>
<feature type="transmembrane region" description="Helical" evidence="17">
    <location>
        <begin position="92"/>
        <end position="112"/>
    </location>
</feature>
<proteinExistence type="inferred from homology"/>
<reference evidence="20" key="2">
    <citation type="submission" date="2020-09" db="EMBL/GenBank/DDBJ databases">
        <title>The mitochondrial genome of the sheep roundworm Ascaris ovis (Nematoda, Ascarididae) from Southwest China.</title>
        <authorList>
            <person name="Chen Y."/>
            <person name="Wang L."/>
            <person name="Zhou X."/>
            <person name="Tang R."/>
            <person name="Li Y."/>
            <person name="Liu Y."/>
            <person name="Xie Y."/>
        </authorList>
    </citation>
    <scope>NUCLEOTIDE SEQUENCE</scope>
    <source>
        <strain evidence="20">Aosc</strain>
    </source>
</reference>
<feature type="transmembrane region" description="Helical" evidence="17">
    <location>
        <begin position="192"/>
        <end position="210"/>
    </location>
</feature>
<evidence type="ECO:0000256" key="1">
    <source>
        <dbReference type="ARBA" id="ARBA00003257"/>
    </source>
</evidence>